<reference evidence="3 4" key="1">
    <citation type="submission" date="2018-02" db="EMBL/GenBank/DDBJ databases">
        <title>Draft genome sequence of bacterial isolates from marine environment.</title>
        <authorList>
            <person name="Singh S.K."/>
            <person name="Hill R."/>
            <person name="Major S."/>
            <person name="Cai H."/>
            <person name="Li Y."/>
        </authorList>
    </citation>
    <scope>NUCLEOTIDE SEQUENCE [LARGE SCALE GENOMIC DNA]</scope>
    <source>
        <strain evidence="3 4">IMET F</strain>
    </source>
</reference>
<evidence type="ECO:0000256" key="1">
    <source>
        <dbReference type="SAM" id="SignalP"/>
    </source>
</evidence>
<organism evidence="3 4">
    <name type="scientific">Cloacibacterium normanense</name>
    <dbReference type="NCBI Taxonomy" id="237258"/>
    <lineage>
        <taxon>Bacteria</taxon>
        <taxon>Pseudomonadati</taxon>
        <taxon>Bacteroidota</taxon>
        <taxon>Flavobacteriia</taxon>
        <taxon>Flavobacteriales</taxon>
        <taxon>Weeksellaceae</taxon>
    </lineage>
</organism>
<evidence type="ECO:0000259" key="2">
    <source>
        <dbReference type="Pfam" id="PF19413"/>
    </source>
</evidence>
<accession>A0A2S7I536</accession>
<protein>
    <recommendedName>
        <fullName evidence="2">YaiO beta-barrel domain-containing protein</fullName>
    </recommendedName>
</protein>
<dbReference type="AlphaFoldDB" id="A0A2S7I536"/>
<evidence type="ECO:0000313" key="4">
    <source>
        <dbReference type="Proteomes" id="UP000238565"/>
    </source>
</evidence>
<dbReference type="Proteomes" id="UP000238565">
    <property type="component" value="Unassembled WGS sequence"/>
</dbReference>
<feature type="chain" id="PRO_5015745752" description="YaiO beta-barrel domain-containing protein" evidence="1">
    <location>
        <begin position="24"/>
        <end position="282"/>
    </location>
</feature>
<evidence type="ECO:0000313" key="3">
    <source>
        <dbReference type="EMBL" id="PPZ91674.1"/>
    </source>
</evidence>
<gene>
    <name evidence="3" type="ORF">C3729_06295</name>
</gene>
<name>A0A2S7I536_9FLAO</name>
<dbReference type="EMBL" id="PTPZ01000003">
    <property type="protein sequence ID" value="PPZ91674.1"/>
    <property type="molecule type" value="Genomic_DNA"/>
</dbReference>
<dbReference type="NCBIfam" id="TIGR04390">
    <property type="entry name" value="OMP_YaiO_dom"/>
    <property type="match status" value="1"/>
</dbReference>
<proteinExistence type="predicted"/>
<dbReference type="Pfam" id="PF19413">
    <property type="entry name" value="YaiO"/>
    <property type="match status" value="1"/>
</dbReference>
<feature type="signal peptide" evidence="1">
    <location>
        <begin position="1"/>
        <end position="23"/>
    </location>
</feature>
<comment type="caution">
    <text evidence="3">The sequence shown here is derived from an EMBL/GenBank/DDBJ whole genome shotgun (WGS) entry which is preliminary data.</text>
</comment>
<sequence>MKHYWYKKSTSIVAIIFSGFIFAQNHSDSIKIKESVIKENPTDSLKAPLNQVGLSQVQSIYSGGISTMSNTSLHYMRKTKNQKLTFIGRVNLKSRAEITSLKYDLEVYAKHGKNHYSFIGASVSDQKLFPNYELFYSFYSNLGKGWELETGTKFLSAENFDLVTPIIGITKESDQNRISFRNFITFSQGNTYYSNMLQWRNFFNEKRDNFSVVTGFGNAPDSRNIDLAQDFITNKTFFAGLGYEKNFKPFKISATSVYNRNQYSTGRTFNQYDIYLNLMYDF</sequence>
<feature type="domain" description="YaiO beta-barrel" evidence="2">
    <location>
        <begin position="50"/>
        <end position="221"/>
    </location>
</feature>
<keyword evidence="1" id="KW-0732">Signal</keyword>
<dbReference type="InterPro" id="IPR030887">
    <property type="entry name" value="Beta-barrel_YaiO"/>
</dbReference>
<dbReference type="RefSeq" id="WP_104793376.1">
    <property type="nucleotide sequence ID" value="NZ_PTPZ01000003.1"/>
</dbReference>